<dbReference type="Pfam" id="PF02146">
    <property type="entry name" value="SIR2"/>
    <property type="match status" value="1"/>
</dbReference>
<dbReference type="SUPFAM" id="SSF52467">
    <property type="entry name" value="DHS-like NAD/FAD-binding domain"/>
    <property type="match status" value="1"/>
</dbReference>
<keyword evidence="5" id="KW-0496">Mitochondrion</keyword>
<protein>
    <recommendedName>
        <fullName evidence="5">NAD-dependent protein deacylase</fullName>
        <ecNumber evidence="5">2.3.1.-</ecNumber>
    </recommendedName>
    <alternativeName>
        <fullName evidence="5">Regulatory protein SIR2 homolog</fullName>
    </alternativeName>
</protein>
<comment type="caution">
    <text evidence="5">Lacks conserved residue(s) required for the propagation of feature annotation.</text>
</comment>
<feature type="binding site" evidence="5 6">
    <location>
        <position position="224"/>
    </location>
    <ligand>
        <name>Zn(2+)</name>
        <dbReference type="ChEBI" id="CHEBI:29105"/>
    </ligand>
</feature>
<comment type="similarity">
    <text evidence="5">Belongs to the sirtuin family. Class II subfamily.</text>
</comment>
<accession>A0A2P2KJU3</accession>
<feature type="binding site" evidence="5">
    <location>
        <begin position="328"/>
        <end position="330"/>
    </location>
    <ligand>
        <name>NAD(+)</name>
        <dbReference type="ChEBI" id="CHEBI:57540"/>
    </ligand>
</feature>
<organism evidence="8">
    <name type="scientific">Rhizophora mucronata</name>
    <name type="common">Asiatic mangrove</name>
    <dbReference type="NCBI Taxonomy" id="61149"/>
    <lineage>
        <taxon>Eukaryota</taxon>
        <taxon>Viridiplantae</taxon>
        <taxon>Streptophyta</taxon>
        <taxon>Embryophyta</taxon>
        <taxon>Tracheophyta</taxon>
        <taxon>Spermatophyta</taxon>
        <taxon>Magnoliopsida</taxon>
        <taxon>eudicotyledons</taxon>
        <taxon>Gunneridae</taxon>
        <taxon>Pentapetalae</taxon>
        <taxon>rosids</taxon>
        <taxon>fabids</taxon>
        <taxon>Malpighiales</taxon>
        <taxon>Rhizophoraceae</taxon>
        <taxon>Rhizophora</taxon>
    </lineage>
</organism>
<dbReference type="GO" id="GO:0008270">
    <property type="term" value="F:zinc ion binding"/>
    <property type="evidence" value="ECO:0007669"/>
    <property type="project" value="UniProtKB-UniRule"/>
</dbReference>
<dbReference type="GO" id="GO:0017136">
    <property type="term" value="F:histone deacetylase activity, NAD-dependent"/>
    <property type="evidence" value="ECO:0007669"/>
    <property type="project" value="TreeGrafter"/>
</dbReference>
<feature type="active site" description="Proton acceptor" evidence="5 6">
    <location>
        <position position="213"/>
    </location>
</feature>
<dbReference type="GO" id="GO:0070403">
    <property type="term" value="F:NAD+ binding"/>
    <property type="evidence" value="ECO:0007669"/>
    <property type="project" value="UniProtKB-UniRule"/>
</dbReference>
<feature type="domain" description="Deacetylase sirtuin-type" evidence="7">
    <location>
        <begin position="92"/>
        <end position="387"/>
    </location>
</feature>
<dbReference type="PANTHER" id="PTHR11085:SF10">
    <property type="entry name" value="NAD-DEPENDENT PROTEIN DEACYLASE SIRTUIN-5, MITOCHONDRIAL-RELATED"/>
    <property type="match status" value="1"/>
</dbReference>
<feature type="binding site" evidence="5 6">
    <location>
        <position position="288"/>
    </location>
    <ligand>
        <name>Zn(2+)</name>
        <dbReference type="ChEBI" id="CHEBI:29105"/>
    </ligand>
</feature>
<evidence type="ECO:0000256" key="6">
    <source>
        <dbReference type="PROSITE-ProRule" id="PRU00236"/>
    </source>
</evidence>
<sequence length="419" mass="46367">MLISPHIMYWQYFYRSSSFGLNSSASKVLVCAKDAVLSSGAAWKASTTGGIGGGPISQEGSARFLQTSTASANEEAIRTSILMDKKIVPEAKPPSDKDIDLFYQFLNKSTRLMVLTGAGISTECGIPDYRSPKGAYSSGFQPITHQDFLRSIRTRRRYWARSYAGWKRFVSTQPNAAHFALATLEKTGKISCMVTQNVDQLHHRAGSNPLELHGTVYTASCLDCGSTYSRQLIQEQVKALNPKWTAAIERMDYYNPRADESFGMRQKPTPDVKIDEKFWEEDFNVPACPKCDGMLKPDVVFFGDNIPKDRATKAMEAAKTCDAFLVCGSSLMTMSAYRLVRFAHEAGAAIAIVNIGMTRADDIVPLKIEARLGEAFCRFYLRSLRSGLPPSLHPSDIQLEAKAPNEEVIHALTLVNDND</sequence>
<proteinExistence type="inferred from homology"/>
<feature type="binding site" evidence="5">
    <location>
        <position position="372"/>
    </location>
    <ligand>
        <name>NAD(+)</name>
        <dbReference type="ChEBI" id="CHEBI:57540"/>
    </ligand>
</feature>
<dbReference type="NCBIfam" id="NF003738">
    <property type="entry name" value="PRK05333.1"/>
    <property type="match status" value="1"/>
</dbReference>
<dbReference type="InterPro" id="IPR003000">
    <property type="entry name" value="Sirtuin"/>
</dbReference>
<comment type="catalytic activity">
    <reaction evidence="5">
        <text>N(6)-acetyl-L-lysyl-[protein] + NAD(+) + H2O = 2''-O-acetyl-ADP-D-ribose + nicotinamide + L-lysyl-[protein]</text>
        <dbReference type="Rhea" id="RHEA:43636"/>
        <dbReference type="Rhea" id="RHEA-COMP:9752"/>
        <dbReference type="Rhea" id="RHEA-COMP:10731"/>
        <dbReference type="ChEBI" id="CHEBI:15377"/>
        <dbReference type="ChEBI" id="CHEBI:17154"/>
        <dbReference type="ChEBI" id="CHEBI:29969"/>
        <dbReference type="ChEBI" id="CHEBI:57540"/>
        <dbReference type="ChEBI" id="CHEBI:61930"/>
        <dbReference type="ChEBI" id="CHEBI:83767"/>
        <dbReference type="EC" id="2.3.1.286"/>
    </reaction>
</comment>
<dbReference type="GO" id="GO:0005759">
    <property type="term" value="C:mitochondrial matrix"/>
    <property type="evidence" value="ECO:0007669"/>
    <property type="project" value="UniProtKB-SubCell"/>
</dbReference>
<evidence type="ECO:0000256" key="1">
    <source>
        <dbReference type="ARBA" id="ARBA00022679"/>
    </source>
</evidence>
<keyword evidence="3 5" id="KW-0862">Zinc</keyword>
<dbReference type="InterPro" id="IPR050134">
    <property type="entry name" value="NAD-dep_sirtuin_deacylases"/>
</dbReference>
<dbReference type="Gene3D" id="3.40.50.1220">
    <property type="entry name" value="TPP-binding domain"/>
    <property type="match status" value="1"/>
</dbReference>
<comment type="subcellular location">
    <subcellularLocation>
        <location evidence="5">Mitochondrion matrix</location>
    </subcellularLocation>
</comment>
<dbReference type="AlphaFoldDB" id="A0A2P2KJU3"/>
<evidence type="ECO:0000256" key="3">
    <source>
        <dbReference type="ARBA" id="ARBA00022833"/>
    </source>
</evidence>
<feature type="binding site" evidence="5 6">
    <location>
        <position position="291"/>
    </location>
    <ligand>
        <name>Zn(2+)</name>
        <dbReference type="ChEBI" id="CHEBI:29105"/>
    </ligand>
</feature>
<dbReference type="InterPro" id="IPR026590">
    <property type="entry name" value="Ssirtuin_cat_dom"/>
</dbReference>
<feature type="binding site" evidence="5 6">
    <location>
        <position position="221"/>
    </location>
    <ligand>
        <name>Zn(2+)</name>
        <dbReference type="ChEBI" id="CHEBI:29105"/>
    </ligand>
</feature>
<reference evidence="8" key="1">
    <citation type="submission" date="2018-02" db="EMBL/GenBank/DDBJ databases">
        <title>Rhizophora mucronata_Transcriptome.</title>
        <authorList>
            <person name="Meera S.P."/>
            <person name="Sreeshan A."/>
            <person name="Augustine A."/>
        </authorList>
    </citation>
    <scope>NUCLEOTIDE SEQUENCE</scope>
    <source>
        <tissue evidence="8">Leaf</tissue>
    </source>
</reference>
<evidence type="ECO:0000256" key="4">
    <source>
        <dbReference type="ARBA" id="ARBA00023027"/>
    </source>
</evidence>
<dbReference type="HAMAP" id="MF_01967">
    <property type="entry name" value="Sirtuin_ClassII"/>
    <property type="match status" value="1"/>
</dbReference>
<evidence type="ECO:0000256" key="2">
    <source>
        <dbReference type="ARBA" id="ARBA00022723"/>
    </source>
</evidence>
<name>A0A2P2KJU3_RHIMU</name>
<dbReference type="PROSITE" id="PS50305">
    <property type="entry name" value="SIRTUIN"/>
    <property type="match status" value="1"/>
</dbReference>
<comment type="function">
    <text evidence="5">NAD-dependent protein deacylase. Catalyzes the NAD-dependent hydrolysis of acyl groups from lysine residues.</text>
</comment>
<keyword evidence="2 5" id="KW-0479">Metal-binding</keyword>
<dbReference type="PANTHER" id="PTHR11085">
    <property type="entry name" value="NAD-DEPENDENT PROTEIN DEACYLASE SIRTUIN-5, MITOCHONDRIAL-RELATED"/>
    <property type="match status" value="1"/>
</dbReference>
<feature type="binding site" evidence="5">
    <location>
        <begin position="354"/>
        <end position="356"/>
    </location>
    <ligand>
        <name>NAD(+)</name>
        <dbReference type="ChEBI" id="CHEBI:57540"/>
    </ligand>
</feature>
<evidence type="ECO:0000256" key="5">
    <source>
        <dbReference type="HAMAP-Rule" id="MF_03161"/>
    </source>
</evidence>
<comment type="cofactor">
    <cofactor evidence="5">
        <name>Zn(2+)</name>
        <dbReference type="ChEBI" id="CHEBI:29105"/>
    </cofactor>
    <text evidence="5">Binds 1 zinc ion per subunit.</text>
</comment>
<keyword evidence="1 5" id="KW-0808">Transferase</keyword>
<keyword evidence="4 5" id="KW-0520">NAD</keyword>
<dbReference type="Gene3D" id="3.30.1600.10">
    <property type="entry name" value="SIR2/SIRT2 'Small Domain"/>
    <property type="match status" value="1"/>
</dbReference>
<dbReference type="InterPro" id="IPR029035">
    <property type="entry name" value="DHS-like_NAD/FAD-binding_dom"/>
</dbReference>
<dbReference type="InterPro" id="IPR026587">
    <property type="entry name" value="Sirtuin_class_II"/>
</dbReference>
<dbReference type="EMBL" id="GGEC01025506">
    <property type="protein sequence ID" value="MBX05990.1"/>
    <property type="molecule type" value="Transcribed_RNA"/>
</dbReference>
<dbReference type="EC" id="2.3.1.-" evidence="5"/>
<evidence type="ECO:0000259" key="7">
    <source>
        <dbReference type="PROSITE" id="PS50305"/>
    </source>
</evidence>
<feature type="binding site" evidence="5">
    <location>
        <begin position="196"/>
        <end position="199"/>
    </location>
    <ligand>
        <name>NAD(+)</name>
        <dbReference type="ChEBI" id="CHEBI:57540"/>
    </ligand>
</feature>
<dbReference type="InterPro" id="IPR026591">
    <property type="entry name" value="Sirtuin_cat_small_dom_sf"/>
</dbReference>
<evidence type="ECO:0000313" key="8">
    <source>
        <dbReference type="EMBL" id="MBX05990.1"/>
    </source>
</evidence>
<dbReference type="CDD" id="cd01409">
    <property type="entry name" value="SIRT4"/>
    <property type="match status" value="1"/>
</dbReference>